<evidence type="ECO:0000259" key="1">
    <source>
        <dbReference type="PROSITE" id="PS50181"/>
    </source>
</evidence>
<accession>A0A9Q0L1D6</accession>
<dbReference type="Gene3D" id="1.20.1280.50">
    <property type="match status" value="1"/>
</dbReference>
<dbReference type="InterPro" id="IPR036047">
    <property type="entry name" value="F-box-like_dom_sf"/>
</dbReference>
<proteinExistence type="predicted"/>
<dbReference type="Pfam" id="PF00646">
    <property type="entry name" value="F-box"/>
    <property type="match status" value="1"/>
</dbReference>
<dbReference type="AlphaFoldDB" id="A0A9Q0L1D6"/>
<dbReference type="SMART" id="SM00256">
    <property type="entry name" value="FBOX"/>
    <property type="match status" value="1"/>
</dbReference>
<evidence type="ECO:0000313" key="3">
    <source>
        <dbReference type="Proteomes" id="UP001141806"/>
    </source>
</evidence>
<evidence type="ECO:0000313" key="2">
    <source>
        <dbReference type="EMBL" id="KAJ4980516.1"/>
    </source>
</evidence>
<keyword evidence="3" id="KW-1185">Reference proteome</keyword>
<reference evidence="2" key="1">
    <citation type="journal article" date="2023" name="Plant J.">
        <title>The genome of the king protea, Protea cynaroides.</title>
        <authorList>
            <person name="Chang J."/>
            <person name="Duong T.A."/>
            <person name="Schoeman C."/>
            <person name="Ma X."/>
            <person name="Roodt D."/>
            <person name="Barker N."/>
            <person name="Li Z."/>
            <person name="Van de Peer Y."/>
            <person name="Mizrachi E."/>
        </authorList>
    </citation>
    <scope>NUCLEOTIDE SEQUENCE</scope>
    <source>
        <tissue evidence="2">Young leaves</tissue>
    </source>
</reference>
<organism evidence="2 3">
    <name type="scientific">Protea cynaroides</name>
    <dbReference type="NCBI Taxonomy" id="273540"/>
    <lineage>
        <taxon>Eukaryota</taxon>
        <taxon>Viridiplantae</taxon>
        <taxon>Streptophyta</taxon>
        <taxon>Embryophyta</taxon>
        <taxon>Tracheophyta</taxon>
        <taxon>Spermatophyta</taxon>
        <taxon>Magnoliopsida</taxon>
        <taxon>Proteales</taxon>
        <taxon>Proteaceae</taxon>
        <taxon>Protea</taxon>
    </lineage>
</organism>
<dbReference type="EMBL" id="JAMYWD010000001">
    <property type="protein sequence ID" value="KAJ4980516.1"/>
    <property type="molecule type" value="Genomic_DNA"/>
</dbReference>
<dbReference type="CDD" id="cd09917">
    <property type="entry name" value="F-box_SF"/>
    <property type="match status" value="1"/>
</dbReference>
<protein>
    <recommendedName>
        <fullName evidence="1">F-box domain-containing protein</fullName>
    </recommendedName>
</protein>
<dbReference type="Proteomes" id="UP001141806">
    <property type="component" value="Unassembled WGS sequence"/>
</dbReference>
<dbReference type="InterPro" id="IPR050796">
    <property type="entry name" value="SCF_F-box_component"/>
</dbReference>
<feature type="domain" description="F-box" evidence="1">
    <location>
        <begin position="6"/>
        <end position="52"/>
    </location>
</feature>
<dbReference type="SUPFAM" id="SSF81383">
    <property type="entry name" value="F-box domain"/>
    <property type="match status" value="1"/>
</dbReference>
<comment type="caution">
    <text evidence="2">The sequence shown here is derived from an EMBL/GenBank/DDBJ whole genome shotgun (WGS) entry which is preliminary data.</text>
</comment>
<dbReference type="OrthoDB" id="1938527at2759"/>
<dbReference type="PANTHER" id="PTHR31672:SF13">
    <property type="entry name" value="F-BOX PROTEIN CPR30-LIKE"/>
    <property type="match status" value="1"/>
</dbReference>
<sequence>MMRGRSWTLNYLPYEIFFNIFLRLDVQSIHNLRLVSKFMNWLTKNPTFIKAHHLRSKSSKKIKDDPFFFFNFTTETKTHFKGHPLTCFHNIHVASSLHGLLLLEESFPSTHFRHYILNPATNEIKYIRSCVWSLVWFELENSRHIVCEVTARNRPPHSYCDGPRRYPPVLGNDPLHYVAHSSSQRAASPNYFDGFILSLDVNAEWFQKTPHPHCESGVYSLVQKEGRLCFVNHLLSGGITHSLELWTLTDFTNKKRPILTREKNVGLLWIESPSVYPLFRIVNELIPVGFERRLCMFNLETGGFRRIAVQEELFDQVFYPTHASMVPHLHVNTLVRIPPCLVH</sequence>
<dbReference type="PANTHER" id="PTHR31672">
    <property type="entry name" value="BNACNNG10540D PROTEIN"/>
    <property type="match status" value="1"/>
</dbReference>
<dbReference type="InterPro" id="IPR001810">
    <property type="entry name" value="F-box_dom"/>
</dbReference>
<gene>
    <name evidence="2" type="ORF">NE237_031353</name>
</gene>
<name>A0A9Q0L1D6_9MAGN</name>
<dbReference type="PROSITE" id="PS50181">
    <property type="entry name" value="FBOX"/>
    <property type="match status" value="1"/>
</dbReference>